<evidence type="ECO:0000313" key="3">
    <source>
        <dbReference type="EMBL" id="SEO46133.1"/>
    </source>
</evidence>
<dbReference type="InterPro" id="IPR002539">
    <property type="entry name" value="MaoC-like_dom"/>
</dbReference>
<evidence type="ECO:0000256" key="1">
    <source>
        <dbReference type="SAM" id="MobiDB-lite"/>
    </source>
</evidence>
<evidence type="ECO:0000259" key="2">
    <source>
        <dbReference type="Pfam" id="PF01575"/>
    </source>
</evidence>
<feature type="region of interest" description="Disordered" evidence="1">
    <location>
        <begin position="167"/>
        <end position="192"/>
    </location>
</feature>
<dbReference type="GO" id="GO:0006633">
    <property type="term" value="P:fatty acid biosynthetic process"/>
    <property type="evidence" value="ECO:0007669"/>
    <property type="project" value="TreeGrafter"/>
</dbReference>
<dbReference type="Proteomes" id="UP000199126">
    <property type="component" value="Unassembled WGS sequence"/>
</dbReference>
<gene>
    <name evidence="3" type="ORF">SAMN04487948_102525</name>
</gene>
<proteinExistence type="predicted"/>
<reference evidence="4" key="1">
    <citation type="submission" date="2016-10" db="EMBL/GenBank/DDBJ databases">
        <authorList>
            <person name="Varghese N."/>
            <person name="Submissions S."/>
        </authorList>
    </citation>
    <scope>NUCLEOTIDE SEQUENCE [LARGE SCALE GENOMIC DNA]</scope>
    <source>
        <strain evidence="4">CGMCC 1.10121</strain>
    </source>
</reference>
<dbReference type="SUPFAM" id="SSF54637">
    <property type="entry name" value="Thioesterase/thiol ester dehydrase-isomerase"/>
    <property type="match status" value="1"/>
</dbReference>
<dbReference type="GO" id="GO:0019171">
    <property type="term" value="F:(3R)-hydroxyacyl-[acyl-carrier-protein] dehydratase activity"/>
    <property type="evidence" value="ECO:0007669"/>
    <property type="project" value="TreeGrafter"/>
</dbReference>
<dbReference type="CDD" id="cd03449">
    <property type="entry name" value="R_hydratase"/>
    <property type="match status" value="1"/>
</dbReference>
<name>A0A1H8PX69_9EURY</name>
<dbReference type="PANTHER" id="PTHR43437:SF3">
    <property type="entry name" value="HYDROXYACYL-THIOESTER DEHYDRATASE TYPE 2, MITOCHONDRIAL"/>
    <property type="match status" value="1"/>
</dbReference>
<accession>A0A1H8PX69</accession>
<protein>
    <submittedName>
        <fullName evidence="3">Acyl dehydratase</fullName>
    </submittedName>
</protein>
<dbReference type="Gene3D" id="3.10.129.10">
    <property type="entry name" value="Hotdog Thioesterase"/>
    <property type="match status" value="1"/>
</dbReference>
<dbReference type="PANTHER" id="PTHR43437">
    <property type="entry name" value="HYDROXYACYL-THIOESTER DEHYDRATASE TYPE 2, MITOCHONDRIAL-RELATED"/>
    <property type="match status" value="1"/>
</dbReference>
<sequence length="192" mass="20473">MDATRATSVDEQSAGGRDPGVAYDDEEWTATRTVERRENLAVGDSVVFEKSFSEDDIDTFARTSGDTNRLHLDGEFAGETRFGGRIAHGTLVSGLVSAALARLPGLTVYLSQDTSFNAPATMGGRFTAECEIVEELGDWQYRLTTVVTDEAGTELIDGEAVVLVDELPETSAASTADESPSLENGSTEPKGE</sequence>
<feature type="region of interest" description="Disordered" evidence="1">
    <location>
        <begin position="1"/>
        <end position="27"/>
    </location>
</feature>
<organism evidence="3 4">
    <name type="scientific">Halogranum amylolyticum</name>
    <dbReference type="NCBI Taxonomy" id="660520"/>
    <lineage>
        <taxon>Archaea</taxon>
        <taxon>Methanobacteriati</taxon>
        <taxon>Methanobacteriota</taxon>
        <taxon>Stenosarchaea group</taxon>
        <taxon>Halobacteria</taxon>
        <taxon>Halobacteriales</taxon>
        <taxon>Haloferacaceae</taxon>
    </lineage>
</organism>
<feature type="domain" description="MaoC-like" evidence="2">
    <location>
        <begin position="44"/>
        <end position="140"/>
    </location>
</feature>
<feature type="compositionally biased region" description="Polar residues" evidence="1">
    <location>
        <begin position="1"/>
        <end position="11"/>
    </location>
</feature>
<feature type="compositionally biased region" description="Polar residues" evidence="1">
    <location>
        <begin position="171"/>
        <end position="192"/>
    </location>
</feature>
<dbReference type="EMBL" id="FODV01000002">
    <property type="protein sequence ID" value="SEO46133.1"/>
    <property type="molecule type" value="Genomic_DNA"/>
</dbReference>
<keyword evidence="4" id="KW-1185">Reference proteome</keyword>
<dbReference type="AlphaFoldDB" id="A0A1H8PX69"/>
<dbReference type="InterPro" id="IPR029069">
    <property type="entry name" value="HotDog_dom_sf"/>
</dbReference>
<dbReference type="Pfam" id="PF01575">
    <property type="entry name" value="MaoC_dehydratas"/>
    <property type="match status" value="1"/>
</dbReference>
<dbReference type="InterPro" id="IPR050965">
    <property type="entry name" value="UPF0336/Enoyl-CoA_hydratase"/>
</dbReference>
<evidence type="ECO:0000313" key="4">
    <source>
        <dbReference type="Proteomes" id="UP000199126"/>
    </source>
</evidence>